<dbReference type="PANTHER" id="PTHR24276:SF98">
    <property type="entry name" value="FI18310P1-RELATED"/>
    <property type="match status" value="1"/>
</dbReference>
<dbReference type="GO" id="GO:0006508">
    <property type="term" value="P:proteolysis"/>
    <property type="evidence" value="ECO:0007669"/>
    <property type="project" value="InterPro"/>
</dbReference>
<dbReference type="PROSITE" id="PS00134">
    <property type="entry name" value="TRYPSIN_HIS"/>
    <property type="match status" value="1"/>
</dbReference>
<dbReference type="InterPro" id="IPR001314">
    <property type="entry name" value="Peptidase_S1A"/>
</dbReference>
<organism evidence="4">
    <name type="scientific">metagenome</name>
    <dbReference type="NCBI Taxonomy" id="256318"/>
    <lineage>
        <taxon>unclassified sequences</taxon>
        <taxon>metagenomes</taxon>
    </lineage>
</organism>
<dbReference type="Pfam" id="PF00089">
    <property type="entry name" value="Trypsin"/>
    <property type="match status" value="1"/>
</dbReference>
<reference evidence="4" key="1">
    <citation type="submission" date="2015-08" db="EMBL/GenBank/DDBJ databases">
        <authorList>
            <person name="Babu N.S."/>
            <person name="Beckwith C.J."/>
            <person name="Beseler K.G."/>
            <person name="Brison A."/>
            <person name="Carone J.V."/>
            <person name="Caskin T.P."/>
            <person name="Diamond M."/>
            <person name="Durham M.E."/>
            <person name="Foxe J.M."/>
            <person name="Go M."/>
            <person name="Henderson B.A."/>
            <person name="Jones I.B."/>
            <person name="McGettigan J.A."/>
            <person name="Micheletti S.J."/>
            <person name="Nasrallah M.E."/>
            <person name="Ortiz D."/>
            <person name="Piller C.R."/>
            <person name="Privatt S.R."/>
            <person name="Schneider S.L."/>
            <person name="Sharp S."/>
            <person name="Smith T.C."/>
            <person name="Stanton J.D."/>
            <person name="Ullery H.E."/>
            <person name="Wilson R.J."/>
            <person name="Serrano M.G."/>
            <person name="Buck G."/>
            <person name="Lee V."/>
            <person name="Wang Y."/>
            <person name="Carvalho R."/>
            <person name="Voegtly L."/>
            <person name="Shi R."/>
            <person name="Duckworth R."/>
            <person name="Johnson A."/>
            <person name="Loviza R."/>
            <person name="Walstead R."/>
            <person name="Shah Z."/>
            <person name="Kiflezghi M."/>
            <person name="Wade K."/>
            <person name="Ball S.L."/>
            <person name="Bradley K.W."/>
            <person name="Asai D.J."/>
            <person name="Bowman C.A."/>
            <person name="Russell D.A."/>
            <person name="Pope W.H."/>
            <person name="Jacobs-Sera D."/>
            <person name="Hendrix R.W."/>
            <person name="Hatfull G.F."/>
        </authorList>
    </citation>
    <scope>NUCLEOTIDE SEQUENCE</scope>
</reference>
<accession>A0A2P2CA34</accession>
<name>A0A2P2CA34_9ZZZZ</name>
<comment type="similarity">
    <text evidence="1">Belongs to the peptidase S1 family.</text>
</comment>
<gene>
    <name evidence="4" type="ORF">NOCA2540066</name>
</gene>
<evidence type="ECO:0000259" key="3">
    <source>
        <dbReference type="PROSITE" id="PS50240"/>
    </source>
</evidence>
<keyword evidence="2" id="KW-1015">Disulfide bond</keyword>
<dbReference type="SMART" id="SM00020">
    <property type="entry name" value="Tryp_SPc"/>
    <property type="match status" value="1"/>
</dbReference>
<dbReference type="InterPro" id="IPR009003">
    <property type="entry name" value="Peptidase_S1_PA"/>
</dbReference>
<dbReference type="AlphaFoldDB" id="A0A2P2CA34"/>
<sequence length="303" mass="31028">MSSKVVRLALLPLALVLASASLLAAPTGAVTGKNIVRDVEHDYVGLVAFYDSDGVFLERCTGTLLSPEVFLTAGHCVTADPEGVVSASARIWFEQDAGVGYDPVTDTPAPSGYPVSGGVTSASLYNYGFSDLAGIPESHDVGLVVLEPGAVAAVYPQLDTYGQLGAVGAADVVGTGVDAGVTVSGYGVTRVNGKNGNHTVSYRERLAGHTFIISTHNTKTGGYNLQLAANPGDGRVGTCFGDSGGPVFAGDTTTVLAVNSWLKNASCAGQSFAYRVDTAGVQSWLESILAPRGLWDAVAPAQA</sequence>
<dbReference type="PROSITE" id="PS50240">
    <property type="entry name" value="TRYPSIN_DOM"/>
    <property type="match status" value="1"/>
</dbReference>
<evidence type="ECO:0000256" key="1">
    <source>
        <dbReference type="ARBA" id="ARBA00007664"/>
    </source>
</evidence>
<dbReference type="Gene3D" id="2.40.10.10">
    <property type="entry name" value="Trypsin-like serine proteases"/>
    <property type="match status" value="2"/>
</dbReference>
<proteinExistence type="inferred from homology"/>
<dbReference type="InterPro" id="IPR033116">
    <property type="entry name" value="TRYPSIN_SER"/>
</dbReference>
<dbReference type="SUPFAM" id="SSF50494">
    <property type="entry name" value="Trypsin-like serine proteases"/>
    <property type="match status" value="1"/>
</dbReference>
<dbReference type="InterPro" id="IPR043504">
    <property type="entry name" value="Peptidase_S1_PA_chymotrypsin"/>
</dbReference>
<dbReference type="InterPro" id="IPR001254">
    <property type="entry name" value="Trypsin_dom"/>
</dbReference>
<dbReference type="GO" id="GO:0004252">
    <property type="term" value="F:serine-type endopeptidase activity"/>
    <property type="evidence" value="ECO:0007669"/>
    <property type="project" value="InterPro"/>
</dbReference>
<evidence type="ECO:0000313" key="4">
    <source>
        <dbReference type="EMBL" id="CUR58830.1"/>
    </source>
</evidence>
<dbReference type="PANTHER" id="PTHR24276">
    <property type="entry name" value="POLYSERASE-RELATED"/>
    <property type="match status" value="1"/>
</dbReference>
<dbReference type="EMBL" id="CZKA01000050">
    <property type="protein sequence ID" value="CUR58830.1"/>
    <property type="molecule type" value="Genomic_DNA"/>
</dbReference>
<dbReference type="PRINTS" id="PR00722">
    <property type="entry name" value="CHYMOTRYPSIN"/>
</dbReference>
<evidence type="ECO:0000256" key="2">
    <source>
        <dbReference type="ARBA" id="ARBA00023157"/>
    </source>
</evidence>
<dbReference type="InterPro" id="IPR018114">
    <property type="entry name" value="TRYPSIN_HIS"/>
</dbReference>
<feature type="domain" description="Peptidase S1" evidence="3">
    <location>
        <begin position="29"/>
        <end position="290"/>
    </location>
</feature>
<dbReference type="PROSITE" id="PS00135">
    <property type="entry name" value="TRYPSIN_SER"/>
    <property type="match status" value="1"/>
</dbReference>
<protein>
    <submittedName>
        <fullName evidence="4">Putative S1 family peptidase</fullName>
    </submittedName>
</protein>
<dbReference type="InterPro" id="IPR050430">
    <property type="entry name" value="Peptidase_S1"/>
</dbReference>